<dbReference type="PANTHER" id="PTHR31717:SF40">
    <property type="entry name" value="ZINC FINGER PROTEIN CONSTANS-LIKE 10"/>
    <property type="match status" value="1"/>
</dbReference>
<dbReference type="SMART" id="SM00336">
    <property type="entry name" value="BBOX"/>
    <property type="match status" value="2"/>
</dbReference>
<evidence type="ECO:0000256" key="2">
    <source>
        <dbReference type="ARBA" id="ARBA00022771"/>
    </source>
</evidence>
<dbReference type="CDD" id="cd19821">
    <property type="entry name" value="Bbox1_BBX-like"/>
    <property type="match status" value="2"/>
</dbReference>
<feature type="compositionally biased region" description="Basic residues" evidence="5">
    <location>
        <begin position="480"/>
        <end position="490"/>
    </location>
</feature>
<evidence type="ECO:0000259" key="6">
    <source>
        <dbReference type="PROSITE" id="PS50119"/>
    </source>
</evidence>
<evidence type="ECO:0000313" key="12">
    <source>
        <dbReference type="RefSeq" id="XP_031389270.1"/>
    </source>
</evidence>
<reference evidence="8 9" key="2">
    <citation type="submission" date="2025-04" db="UniProtKB">
        <authorList>
            <consortium name="RefSeq"/>
        </authorList>
    </citation>
    <scope>IDENTIFICATION</scope>
    <source>
        <tissue evidence="8 9">Leaf</tissue>
    </source>
</reference>
<accession>A0A6P8D6X2</accession>
<proteinExistence type="predicted"/>
<organism evidence="7 9">
    <name type="scientific">Punica granatum</name>
    <name type="common">Pomegranate</name>
    <dbReference type="NCBI Taxonomy" id="22663"/>
    <lineage>
        <taxon>Eukaryota</taxon>
        <taxon>Viridiplantae</taxon>
        <taxon>Streptophyta</taxon>
        <taxon>Embryophyta</taxon>
        <taxon>Tracheophyta</taxon>
        <taxon>Spermatophyta</taxon>
        <taxon>Magnoliopsida</taxon>
        <taxon>eudicotyledons</taxon>
        <taxon>Gunneridae</taxon>
        <taxon>Pentapetalae</taxon>
        <taxon>rosids</taxon>
        <taxon>malvids</taxon>
        <taxon>Myrtales</taxon>
        <taxon>Lythraceae</taxon>
        <taxon>Punica</taxon>
    </lineage>
</organism>
<dbReference type="GO" id="GO:0008270">
    <property type="term" value="F:zinc ion binding"/>
    <property type="evidence" value="ECO:0007669"/>
    <property type="project" value="UniProtKB-KW"/>
</dbReference>
<evidence type="ECO:0000313" key="7">
    <source>
        <dbReference type="Proteomes" id="UP000515151"/>
    </source>
</evidence>
<name>A0A6P8D6X2_PUNGR</name>
<feature type="region of interest" description="Disordered" evidence="5">
    <location>
        <begin position="457"/>
        <end position="503"/>
    </location>
</feature>
<feature type="domain" description="B box-type" evidence="6">
    <location>
        <begin position="1"/>
        <end position="47"/>
    </location>
</feature>
<dbReference type="OrthoDB" id="1588981at2759"/>
<dbReference type="Proteomes" id="UP000515151">
    <property type="component" value="Chromosome 3"/>
</dbReference>
<sequence>MEKVCEFCMALRPAVYCQADSALLCLSCDSKVHSANALSNRHPRSLLCDSCRVRPASVRCKDHRMFMCQSCDRSLHSSSGHASQQQHQKRVISSYIGCPSAKDFAAIWDLDLNELTDVSRSTLNVSSLQEFVDSRDASLDAPMQYHWQQRRTSSVGSIMSCTTSACAGMPNANTNNQQSNKISHNGQNQPQQQNQSSQFILQQILDLKRLQLNEGNCFSPMMRRKEEKDVSSSLGKALRRIDEATNENSQHSRDLEAEFLQSVTPLEELRSEDFASPFSSTENYPCSNAGVSLLGDSFWQCRSPLQTSQFMSQNIQDLGVCEDLMCRDDFNSIPEVDMTFQNFEELFGGDQDPARGLLMRDNDLSCSSLDRTISLDKSENSQAHVTEDASASSSIYSGSVAHVNSDTTLSKHRPQIQLSYSELSLSISQETEGRAFGSPDDSAADLEIKENAVRRHRDKKKARLDGDKTWRALPRERTGVGRRVKGKMGKSGHNSDDISTRNY</sequence>
<dbReference type="GeneID" id="116201937"/>
<feature type="compositionally biased region" description="Basic and acidic residues" evidence="5">
    <location>
        <begin position="493"/>
        <end position="503"/>
    </location>
</feature>
<evidence type="ECO:0000313" key="11">
    <source>
        <dbReference type="RefSeq" id="XP_031389269.1"/>
    </source>
</evidence>
<dbReference type="RefSeq" id="XP_031389270.1">
    <property type="nucleotide sequence ID" value="XM_031533410.1"/>
</dbReference>
<evidence type="ECO:0000313" key="10">
    <source>
        <dbReference type="RefSeq" id="XP_031389267.1"/>
    </source>
</evidence>
<dbReference type="AlphaFoldDB" id="A0A6P8D6X2"/>
<feature type="domain" description="B box-type" evidence="6">
    <location>
        <begin position="43"/>
        <end position="92"/>
    </location>
</feature>
<dbReference type="RefSeq" id="XP_031389266.1">
    <property type="nucleotide sequence ID" value="XM_031533406.1"/>
</dbReference>
<dbReference type="InterPro" id="IPR000315">
    <property type="entry name" value="Znf_B-box"/>
</dbReference>
<evidence type="ECO:0000313" key="8">
    <source>
        <dbReference type="RefSeq" id="XP_031389265.1"/>
    </source>
</evidence>
<protein>
    <submittedName>
        <fullName evidence="8 9">Zinc finger protein At1g68190</fullName>
    </submittedName>
</protein>
<dbReference type="InterPro" id="IPR049808">
    <property type="entry name" value="CONSTANS-like_Bbox1"/>
</dbReference>
<evidence type="ECO:0000256" key="5">
    <source>
        <dbReference type="SAM" id="MobiDB-lite"/>
    </source>
</evidence>
<dbReference type="RefSeq" id="XP_031389265.1">
    <property type="nucleotide sequence ID" value="XM_031533405.1"/>
</dbReference>
<feature type="region of interest" description="Disordered" evidence="5">
    <location>
        <begin position="170"/>
        <end position="196"/>
    </location>
</feature>
<evidence type="ECO:0000256" key="3">
    <source>
        <dbReference type="ARBA" id="ARBA00022833"/>
    </source>
</evidence>
<dbReference type="RefSeq" id="XP_031389267.1">
    <property type="nucleotide sequence ID" value="XM_031533407.1"/>
</dbReference>
<keyword evidence="2 4" id="KW-0863">Zinc-finger</keyword>
<dbReference type="PROSITE" id="PS50119">
    <property type="entry name" value="ZF_BBOX"/>
    <property type="match status" value="2"/>
</dbReference>
<reference evidence="7" key="1">
    <citation type="journal article" date="2020" name="Plant Biotechnol. J.">
        <title>The pomegranate (Punica granatum L.) draft genome dissects genetic divergence between soft- and hard-seeded cultivars.</title>
        <authorList>
            <person name="Luo X."/>
            <person name="Li H."/>
            <person name="Wu Z."/>
            <person name="Yao W."/>
            <person name="Zhao P."/>
            <person name="Cao D."/>
            <person name="Yu H."/>
            <person name="Li K."/>
            <person name="Poudel K."/>
            <person name="Zhao D."/>
            <person name="Zhang F."/>
            <person name="Xia X."/>
            <person name="Chen L."/>
            <person name="Wang Q."/>
            <person name="Jing D."/>
            <person name="Cao S."/>
        </authorList>
    </citation>
    <scope>NUCLEOTIDE SEQUENCE [LARGE SCALE GENOMIC DNA]</scope>
</reference>
<evidence type="ECO:0000256" key="4">
    <source>
        <dbReference type="PROSITE-ProRule" id="PRU00024"/>
    </source>
</evidence>
<feature type="compositionally biased region" description="Basic and acidic residues" evidence="5">
    <location>
        <begin position="463"/>
        <end position="479"/>
    </location>
</feature>
<dbReference type="RefSeq" id="XP_031389269.1">
    <property type="nucleotide sequence ID" value="XM_031533409.1"/>
</dbReference>
<feature type="compositionally biased region" description="Polar residues" evidence="5">
    <location>
        <begin position="170"/>
        <end position="181"/>
    </location>
</feature>
<keyword evidence="7" id="KW-1185">Reference proteome</keyword>
<evidence type="ECO:0000256" key="1">
    <source>
        <dbReference type="ARBA" id="ARBA00022723"/>
    </source>
</evidence>
<evidence type="ECO:0000313" key="9">
    <source>
        <dbReference type="RefSeq" id="XP_031389266.1"/>
    </source>
</evidence>
<keyword evidence="1" id="KW-0479">Metal-binding</keyword>
<feature type="compositionally biased region" description="Low complexity" evidence="5">
    <location>
        <begin position="182"/>
        <end position="196"/>
    </location>
</feature>
<dbReference type="PANTHER" id="PTHR31717">
    <property type="entry name" value="ZINC FINGER PROTEIN CONSTANS-LIKE 10"/>
    <property type="match status" value="1"/>
</dbReference>
<keyword evidence="3" id="KW-0862">Zinc</keyword>
<gene>
    <name evidence="8 9 10 11 12" type="primary">LOC116201937</name>
</gene>